<reference evidence="2" key="1">
    <citation type="submission" date="2016-10" db="EMBL/GenBank/DDBJ databases">
        <authorList>
            <person name="Varghese N."/>
            <person name="Submissions S."/>
        </authorList>
    </citation>
    <scope>NUCLEOTIDE SEQUENCE [LARGE SCALE GENOMIC DNA]</scope>
    <source>
        <strain evidence="2">DSM 44234</strain>
    </source>
</reference>
<gene>
    <name evidence="1" type="ORF">SAMN04489793_3158</name>
</gene>
<dbReference type="EMBL" id="FNSA01000003">
    <property type="protein sequence ID" value="SEC76626.1"/>
    <property type="molecule type" value="Genomic_DNA"/>
</dbReference>
<keyword evidence="2" id="KW-1185">Reference proteome</keyword>
<evidence type="ECO:0000313" key="1">
    <source>
        <dbReference type="EMBL" id="SEC76626.1"/>
    </source>
</evidence>
<evidence type="ECO:0000313" key="2">
    <source>
        <dbReference type="Proteomes" id="UP000182241"/>
    </source>
</evidence>
<name>A0A1H4V6T2_TSUTY</name>
<accession>A0A1H4V6T2</accession>
<protein>
    <submittedName>
        <fullName evidence="1">Uncharacterized protein</fullName>
    </submittedName>
</protein>
<dbReference type="Proteomes" id="UP000182241">
    <property type="component" value="Unassembled WGS sequence"/>
</dbReference>
<proteinExistence type="predicted"/>
<dbReference type="AlphaFoldDB" id="A0A1H4V6T2"/>
<organism evidence="1 2">
    <name type="scientific">Tsukamurella tyrosinosolvens</name>
    <dbReference type="NCBI Taxonomy" id="57704"/>
    <lineage>
        <taxon>Bacteria</taxon>
        <taxon>Bacillati</taxon>
        <taxon>Actinomycetota</taxon>
        <taxon>Actinomycetes</taxon>
        <taxon>Mycobacteriales</taxon>
        <taxon>Tsukamurellaceae</taxon>
        <taxon>Tsukamurella</taxon>
    </lineage>
</organism>
<dbReference type="RefSeq" id="WP_074850610.1">
    <property type="nucleotide sequence ID" value="NZ_FNSA01000003.1"/>
</dbReference>
<dbReference type="STRING" id="57704.SAMN04489793_3158"/>
<sequence>MGDTWIPINGYPGDQRYEGIPGTPEVSYFGEIAAASFEGGPWGWEIFAVTDGVETLRTVTSGVAATEAAAKAAVETWRPTT</sequence>